<evidence type="ECO:0000259" key="2">
    <source>
        <dbReference type="Pfam" id="PF04892"/>
    </source>
</evidence>
<feature type="transmembrane region" description="Helical" evidence="1">
    <location>
        <begin position="115"/>
        <end position="136"/>
    </location>
</feature>
<keyword evidence="4" id="KW-1185">Reference proteome</keyword>
<evidence type="ECO:0000313" key="4">
    <source>
        <dbReference type="Proteomes" id="UP000248214"/>
    </source>
</evidence>
<evidence type="ECO:0000313" key="3">
    <source>
        <dbReference type="EMBL" id="PYZ93428.1"/>
    </source>
</evidence>
<sequence length="175" mass="20552">MIDQQLFHTYATIFLILYVIFDQIRNRKKERSLFKRFVFYSFIYYMIHVIKLTLFPIMFTPYTVSVQLVPFYFIIDSFNSGYLPRAYLENLILLLPLGLYLPLLYQRLRNLKCTIFVAFFTSSSIEIIQLITGLTIGSHRVFNVDDIMLNTSGAIVGYYIFNIVMVIFGKSASRV</sequence>
<organism evidence="3 4">
    <name type="scientific">Salipaludibacillus keqinensis</name>
    <dbReference type="NCBI Taxonomy" id="2045207"/>
    <lineage>
        <taxon>Bacteria</taxon>
        <taxon>Bacillati</taxon>
        <taxon>Bacillota</taxon>
        <taxon>Bacilli</taxon>
        <taxon>Bacillales</taxon>
        <taxon>Bacillaceae</taxon>
    </lineage>
</organism>
<accession>A0A323TEF2</accession>
<dbReference type="RefSeq" id="WP_110609460.1">
    <property type="nucleotide sequence ID" value="NZ_PDOD01000002.1"/>
</dbReference>
<dbReference type="InterPro" id="IPR053150">
    <property type="entry name" value="Teicoplanin_resist-assoc"/>
</dbReference>
<dbReference type="OrthoDB" id="4822551at2"/>
<keyword evidence="1" id="KW-0812">Transmembrane</keyword>
<feature type="transmembrane region" description="Helical" evidence="1">
    <location>
        <begin position="148"/>
        <end position="169"/>
    </location>
</feature>
<feature type="transmembrane region" description="Helical" evidence="1">
    <location>
        <begin position="37"/>
        <end position="62"/>
    </location>
</feature>
<name>A0A323TEF2_9BACI</name>
<dbReference type="AlphaFoldDB" id="A0A323TEF2"/>
<evidence type="ECO:0000256" key="1">
    <source>
        <dbReference type="SAM" id="Phobius"/>
    </source>
</evidence>
<gene>
    <name evidence="3" type="ORF">CR194_09640</name>
</gene>
<dbReference type="Pfam" id="PF04892">
    <property type="entry name" value="VanZ"/>
    <property type="match status" value="1"/>
</dbReference>
<dbReference type="PANTHER" id="PTHR36834">
    <property type="entry name" value="MEMBRANE PROTEIN-RELATED"/>
    <property type="match status" value="1"/>
</dbReference>
<feature type="transmembrane region" description="Helical" evidence="1">
    <location>
        <begin position="6"/>
        <end position="25"/>
    </location>
</feature>
<dbReference type="PANTHER" id="PTHR36834:SF1">
    <property type="entry name" value="INTEGRAL MEMBRANE PROTEIN"/>
    <property type="match status" value="1"/>
</dbReference>
<protein>
    <recommendedName>
        <fullName evidence="2">VanZ-like domain-containing protein</fullName>
    </recommendedName>
</protein>
<feature type="domain" description="VanZ-like" evidence="2">
    <location>
        <begin position="42"/>
        <end position="163"/>
    </location>
</feature>
<comment type="caution">
    <text evidence="3">The sequence shown here is derived from an EMBL/GenBank/DDBJ whole genome shotgun (WGS) entry which is preliminary data.</text>
</comment>
<feature type="transmembrane region" description="Helical" evidence="1">
    <location>
        <begin position="82"/>
        <end position="103"/>
    </location>
</feature>
<keyword evidence="1" id="KW-0472">Membrane</keyword>
<dbReference type="Proteomes" id="UP000248214">
    <property type="component" value="Unassembled WGS sequence"/>
</dbReference>
<keyword evidence="1" id="KW-1133">Transmembrane helix</keyword>
<dbReference type="InterPro" id="IPR006976">
    <property type="entry name" value="VanZ-like"/>
</dbReference>
<dbReference type="EMBL" id="PDOD01000002">
    <property type="protein sequence ID" value="PYZ93428.1"/>
    <property type="molecule type" value="Genomic_DNA"/>
</dbReference>
<reference evidence="3 4" key="1">
    <citation type="submission" date="2017-10" db="EMBL/GenBank/DDBJ databases">
        <title>Bacillus sp. nov., a halophilic bacterium isolated from a Keqin Lake.</title>
        <authorList>
            <person name="Wang H."/>
        </authorList>
    </citation>
    <scope>NUCLEOTIDE SEQUENCE [LARGE SCALE GENOMIC DNA]</scope>
    <source>
        <strain evidence="3 4">KQ-12</strain>
    </source>
</reference>
<proteinExistence type="predicted"/>